<organism evidence="1 2">
    <name type="scientific">Salmonella phage vB_SenM-2</name>
    <dbReference type="NCBI Taxonomy" id="1868843"/>
    <lineage>
        <taxon>Viruses</taxon>
        <taxon>Duplodnaviria</taxon>
        <taxon>Heunggongvirae</taxon>
        <taxon>Uroviricota</taxon>
        <taxon>Caudoviricetes</taxon>
        <taxon>Pantevenvirales</taxon>
        <taxon>Ackermannviridae</taxon>
        <taxon>Cvivirinae</taxon>
        <taxon>Kuttervirus</taxon>
        <taxon>Kuttervirus Det7</taxon>
    </lineage>
</organism>
<dbReference type="EMBL" id="KX171211">
    <property type="protein sequence ID" value="ANT44649.1"/>
    <property type="molecule type" value="Genomic_DNA"/>
</dbReference>
<reference evidence="2" key="1">
    <citation type="submission" date="2016-04" db="EMBL/GenBank/DDBJ databases">
        <authorList>
            <person name="Gasior T."/>
        </authorList>
    </citation>
    <scope>NUCLEOTIDE SEQUENCE [LARGE SCALE GENOMIC DNA]</scope>
</reference>
<evidence type="ECO:0000313" key="1">
    <source>
        <dbReference type="EMBL" id="ANT44649.1"/>
    </source>
</evidence>
<protein>
    <submittedName>
        <fullName evidence="1">Uncharacterized protein</fullName>
    </submittedName>
</protein>
<gene>
    <name evidence="1" type="ORF">vB_SenM-2_191</name>
</gene>
<dbReference type="Proteomes" id="UP000224711">
    <property type="component" value="Segment"/>
</dbReference>
<accession>A0A1X9I9K8</accession>
<proteinExistence type="predicted"/>
<sequence>MSGTQTAFRFQWVNYTLLPVIDKPLNYFAVVGFEPTAD</sequence>
<name>A0A1X9I9K8_9CAUD</name>
<evidence type="ECO:0000313" key="2">
    <source>
        <dbReference type="Proteomes" id="UP000224711"/>
    </source>
</evidence>